<proteinExistence type="predicted"/>
<protein>
    <submittedName>
        <fullName evidence="1">Uncharacterized protein</fullName>
    </submittedName>
</protein>
<accession>A0A6J5MRI9</accession>
<name>A0A6J5MRI9_9CAUD</name>
<evidence type="ECO:0000313" key="1">
    <source>
        <dbReference type="EMBL" id="CAB4147783.1"/>
    </source>
</evidence>
<gene>
    <name evidence="1" type="ORF">UFOVP519_46</name>
</gene>
<dbReference type="EMBL" id="LR796492">
    <property type="protein sequence ID" value="CAB4147783.1"/>
    <property type="molecule type" value="Genomic_DNA"/>
</dbReference>
<sequence>MAISPNTDFSAGAVLTSAQQNKFPRGVMAFNTATASDTTITAEEVQITGSSFTAVANRYYKITYFEPGMSAGSSTSGNARIRLTNLAGAVQQLQGFAILSTGGGFGYMSAVTTLTAGTTNFVATLSSDSGTITASRSATRYAFLLVEDIGPA</sequence>
<organism evidence="1">
    <name type="scientific">uncultured Caudovirales phage</name>
    <dbReference type="NCBI Taxonomy" id="2100421"/>
    <lineage>
        <taxon>Viruses</taxon>
        <taxon>Duplodnaviria</taxon>
        <taxon>Heunggongvirae</taxon>
        <taxon>Uroviricota</taxon>
        <taxon>Caudoviricetes</taxon>
        <taxon>Peduoviridae</taxon>
        <taxon>Maltschvirus</taxon>
        <taxon>Maltschvirus maltsch</taxon>
    </lineage>
</organism>
<reference evidence="1" key="1">
    <citation type="submission" date="2020-04" db="EMBL/GenBank/DDBJ databases">
        <authorList>
            <person name="Chiriac C."/>
            <person name="Salcher M."/>
            <person name="Ghai R."/>
            <person name="Kavagutti S V."/>
        </authorList>
    </citation>
    <scope>NUCLEOTIDE SEQUENCE</scope>
</reference>